<dbReference type="GO" id="GO:0005886">
    <property type="term" value="C:plasma membrane"/>
    <property type="evidence" value="ECO:0007669"/>
    <property type="project" value="UniProtKB-SubCell"/>
</dbReference>
<evidence type="ECO:0000256" key="5">
    <source>
        <dbReference type="ARBA" id="ARBA00022989"/>
    </source>
</evidence>
<organism evidence="9 10">
    <name type="scientific">Triparma columacea</name>
    <dbReference type="NCBI Taxonomy" id="722753"/>
    <lineage>
        <taxon>Eukaryota</taxon>
        <taxon>Sar</taxon>
        <taxon>Stramenopiles</taxon>
        <taxon>Ochrophyta</taxon>
        <taxon>Bolidophyceae</taxon>
        <taxon>Parmales</taxon>
        <taxon>Triparmaceae</taxon>
        <taxon>Triparma</taxon>
    </lineage>
</organism>
<evidence type="ECO:0000256" key="8">
    <source>
        <dbReference type="SAM" id="Phobius"/>
    </source>
</evidence>
<evidence type="ECO:0000256" key="1">
    <source>
        <dbReference type="ARBA" id="ARBA00004651"/>
    </source>
</evidence>
<evidence type="ECO:0000256" key="6">
    <source>
        <dbReference type="ARBA" id="ARBA00023136"/>
    </source>
</evidence>
<evidence type="ECO:0000256" key="2">
    <source>
        <dbReference type="ARBA" id="ARBA00008789"/>
    </source>
</evidence>
<feature type="transmembrane region" description="Helical" evidence="8">
    <location>
        <begin position="134"/>
        <end position="151"/>
    </location>
</feature>
<name>A0A9W7FX43_9STRA</name>
<keyword evidence="5 8" id="KW-1133">Transmembrane helix</keyword>
<feature type="transmembrane region" description="Helical" evidence="8">
    <location>
        <begin position="423"/>
        <end position="444"/>
    </location>
</feature>
<dbReference type="AlphaFoldDB" id="A0A9W7FX43"/>
<feature type="region of interest" description="Disordered" evidence="7">
    <location>
        <begin position="1"/>
        <end position="25"/>
    </location>
</feature>
<evidence type="ECO:0000313" key="9">
    <source>
        <dbReference type="EMBL" id="GMI21494.1"/>
    </source>
</evidence>
<keyword evidence="6 8" id="KW-0472">Membrane</keyword>
<dbReference type="InterPro" id="IPR050895">
    <property type="entry name" value="XK-related_scramblase"/>
</dbReference>
<dbReference type="PANTHER" id="PTHR16024">
    <property type="entry name" value="XK-RELATED PROTEIN"/>
    <property type="match status" value="1"/>
</dbReference>
<reference evidence="10" key="1">
    <citation type="journal article" date="2023" name="Commun. Biol.">
        <title>Genome analysis of Parmales, the sister group of diatoms, reveals the evolutionary specialization of diatoms from phago-mixotrophs to photoautotrophs.</title>
        <authorList>
            <person name="Ban H."/>
            <person name="Sato S."/>
            <person name="Yoshikawa S."/>
            <person name="Yamada K."/>
            <person name="Nakamura Y."/>
            <person name="Ichinomiya M."/>
            <person name="Sato N."/>
            <person name="Blanc-Mathieu R."/>
            <person name="Endo H."/>
            <person name="Kuwata A."/>
            <person name="Ogata H."/>
        </authorList>
    </citation>
    <scope>NUCLEOTIDE SEQUENCE [LARGE SCALE GENOMIC DNA]</scope>
</reference>
<evidence type="ECO:0000256" key="4">
    <source>
        <dbReference type="ARBA" id="ARBA00022692"/>
    </source>
</evidence>
<keyword evidence="10" id="KW-1185">Reference proteome</keyword>
<feature type="transmembrane region" description="Helical" evidence="8">
    <location>
        <begin position="326"/>
        <end position="347"/>
    </location>
</feature>
<keyword evidence="3" id="KW-1003">Cell membrane</keyword>
<keyword evidence="4 8" id="KW-0812">Transmembrane</keyword>
<feature type="transmembrane region" description="Helical" evidence="8">
    <location>
        <begin position="456"/>
        <end position="474"/>
    </location>
</feature>
<dbReference type="Pfam" id="PF09815">
    <property type="entry name" value="XK-related"/>
    <property type="match status" value="1"/>
</dbReference>
<evidence type="ECO:0000313" key="10">
    <source>
        <dbReference type="Proteomes" id="UP001165065"/>
    </source>
</evidence>
<protein>
    <submittedName>
        <fullName evidence="9">Uncharacterized protein</fullName>
    </submittedName>
</protein>
<dbReference type="Proteomes" id="UP001165065">
    <property type="component" value="Unassembled WGS sequence"/>
</dbReference>
<gene>
    <name evidence="9" type="ORF">TrCOL_g9935</name>
</gene>
<feature type="transmembrane region" description="Helical" evidence="8">
    <location>
        <begin position="171"/>
        <end position="193"/>
    </location>
</feature>
<dbReference type="EMBL" id="BRYA01000531">
    <property type="protein sequence ID" value="GMI21494.1"/>
    <property type="molecule type" value="Genomic_DNA"/>
</dbReference>
<dbReference type="PANTHER" id="PTHR16024:SF6">
    <property type="entry name" value="XK-RELATED PROTEIN"/>
    <property type="match status" value="1"/>
</dbReference>
<accession>A0A9W7FX43</accession>
<comment type="caution">
    <text evidence="9">The sequence shown here is derived from an EMBL/GenBank/DDBJ whole genome shotgun (WGS) entry which is preliminary data.</text>
</comment>
<feature type="transmembrane region" description="Helical" evidence="8">
    <location>
        <begin position="394"/>
        <end position="411"/>
    </location>
</feature>
<evidence type="ECO:0000256" key="3">
    <source>
        <dbReference type="ARBA" id="ARBA00022475"/>
    </source>
</evidence>
<feature type="transmembrane region" description="Helical" evidence="8">
    <location>
        <begin position="353"/>
        <end position="373"/>
    </location>
</feature>
<sequence>MQVVPDDKEVEEVPDHTQLPQQHETDLEANIAVEEDDNTKFRRQSIDLGIYQPPRVAPLLLTSQLKQLTDSQISSIADSLILSIKSSSGIGRAVDSWAADELPEAEGGEAKEVIMFMKRVVHALAKKIVTWLKMARIGLTVRIFVALVLTYEDITTDILVSIEYKETGREGFFRASMGILVVAILLHCTIAWLDSKKKETNQRIRRLAIALSLMTPIVDAYNVWTGKEADHDLQFTPEEALVISRVIELVFESLPESVLQVYILLHTDRDDVSSLMVVSILASLSAAAFIMCDSSISYEREYMTSIDGPHVHPVFGYIPVEKRKQIGLYVGMFSFFMGNFASNVLAYTNMAMHSPPVVIPVLLSMEIGVFLFIQHKRGLSVYYHAPLGNEKLSSFFVNLCYYLLTAILPWTQLRIPLCNGPALFAFIIIYTNLKNALINIYAVTVSSGETQETQRAALIVSVVLVMFGIFFTLLNSHAEHRRTFYTFERSLNGKYFDFDSSLSGNNTFYKTRDEAMGRVCFLFHPVIHRRVQLLEWVLSIDVNKSSIFQSGKNLPRSVSGVSEDTPHSFLFAKLRAMFAYYEDEEAAALVEEKLSSLEDMLAKKIEEEERIVRTPTFNTEVIHRTTRS</sequence>
<feature type="compositionally biased region" description="Basic and acidic residues" evidence="7">
    <location>
        <begin position="1"/>
        <end position="15"/>
    </location>
</feature>
<comment type="subcellular location">
    <subcellularLocation>
        <location evidence="1">Cell membrane</location>
        <topology evidence="1">Multi-pass membrane protein</topology>
    </subcellularLocation>
</comment>
<comment type="similarity">
    <text evidence="2">Belongs to the XK family.</text>
</comment>
<dbReference type="InterPro" id="IPR018629">
    <property type="entry name" value="XK-rel"/>
</dbReference>
<evidence type="ECO:0000256" key="7">
    <source>
        <dbReference type="SAM" id="MobiDB-lite"/>
    </source>
</evidence>
<proteinExistence type="inferred from homology"/>